<dbReference type="CDD" id="cd09487">
    <property type="entry name" value="SAM_superfamily"/>
    <property type="match status" value="1"/>
</dbReference>
<dbReference type="Gene3D" id="3.30.70.1230">
    <property type="entry name" value="Nucleotide cyclase"/>
    <property type="match status" value="1"/>
</dbReference>
<keyword evidence="2" id="KW-0067">ATP-binding</keyword>
<dbReference type="GO" id="GO:0009190">
    <property type="term" value="P:cyclic nucleotide biosynthetic process"/>
    <property type="evidence" value="ECO:0007669"/>
    <property type="project" value="InterPro"/>
</dbReference>
<feature type="region of interest" description="Disordered" evidence="3">
    <location>
        <begin position="66"/>
        <end position="85"/>
    </location>
</feature>
<dbReference type="SUPFAM" id="SSF47769">
    <property type="entry name" value="SAM/Pointed domain"/>
    <property type="match status" value="1"/>
</dbReference>
<dbReference type="SMART" id="SM00454">
    <property type="entry name" value="SAM"/>
    <property type="match status" value="1"/>
</dbReference>
<dbReference type="GO" id="GO:0004016">
    <property type="term" value="F:adenylate cyclase activity"/>
    <property type="evidence" value="ECO:0007669"/>
    <property type="project" value="TreeGrafter"/>
</dbReference>
<dbReference type="InterPro" id="IPR001054">
    <property type="entry name" value="A/G_cyclase"/>
</dbReference>
<dbReference type="InterPro" id="IPR041664">
    <property type="entry name" value="AAA_16"/>
</dbReference>
<accession>A0AAW9TMA4</accession>
<dbReference type="PANTHER" id="PTHR16305:SF28">
    <property type="entry name" value="GUANYLATE CYCLASE DOMAIN-CONTAINING PROTEIN"/>
    <property type="match status" value="1"/>
</dbReference>
<reference evidence="6 7" key="1">
    <citation type="journal article" date="2013" name="Genome Biol.">
        <title>Comparative genomics of the core and accessory genomes of 48 Sinorhizobium strains comprising five genospecies.</title>
        <authorList>
            <person name="Sugawara M."/>
            <person name="Epstein B."/>
            <person name="Badgley B.D."/>
            <person name="Unno T."/>
            <person name="Xu L."/>
            <person name="Reese J."/>
            <person name="Gyaneshwar P."/>
            <person name="Denny R."/>
            <person name="Mudge J."/>
            <person name="Bharti A.K."/>
            <person name="Farmer A.D."/>
            <person name="May G.D."/>
            <person name="Woodward J.E."/>
            <person name="Medigue C."/>
            <person name="Vallenet D."/>
            <person name="Lajus A."/>
            <person name="Rouy Z."/>
            <person name="Martinez-Vaz B."/>
            <person name="Tiffin P."/>
            <person name="Young N.D."/>
            <person name="Sadowsky M.J."/>
        </authorList>
    </citation>
    <scope>NUCLEOTIDE SEQUENCE [LARGE SCALE GENOMIC DNA]</scope>
    <source>
        <strain evidence="6 7">N6B1</strain>
    </source>
</reference>
<gene>
    <name evidence="6" type="ORF">GHK53_08255</name>
</gene>
<feature type="domain" description="SAM" evidence="4">
    <location>
        <begin position="1"/>
        <end position="61"/>
    </location>
</feature>
<dbReference type="GO" id="GO:0005524">
    <property type="term" value="F:ATP binding"/>
    <property type="evidence" value="ECO:0007669"/>
    <property type="project" value="UniProtKB-KW"/>
</dbReference>
<dbReference type="Proteomes" id="UP000429484">
    <property type="component" value="Unassembled WGS sequence"/>
</dbReference>
<evidence type="ECO:0000313" key="6">
    <source>
        <dbReference type="EMBL" id="MQW32797.1"/>
    </source>
</evidence>
<dbReference type="GO" id="GO:0035556">
    <property type="term" value="P:intracellular signal transduction"/>
    <property type="evidence" value="ECO:0007669"/>
    <property type="project" value="InterPro"/>
</dbReference>
<evidence type="ECO:0000256" key="3">
    <source>
        <dbReference type="SAM" id="MobiDB-lite"/>
    </source>
</evidence>
<evidence type="ECO:0000313" key="7">
    <source>
        <dbReference type="Proteomes" id="UP000429484"/>
    </source>
</evidence>
<keyword evidence="1" id="KW-0547">Nucleotide-binding</keyword>
<sequence length="1118" mass="123018">MDIAAWLRSLGLEEYASAFRDNDIDAQLLLHLKAEDLKELGVASIGHRRKLIDAIADLRDEDARSSNVSVDRPLPAPTAASPEAGAERRQLTVMFCDLVGSTALASRLDVEDLREIIGAYQQCVSDTIKRFGGFVAKYMGDGVLVYFGYPQAHEDDAERAVRAGLALIDIVNELELSDPLQVRIGIATGIVVVGDIVGFGEARERGVIGETPNIAARLQGLAEPDTVVIGERTHHLLGHLFDFRDLGTLEVKGYSEPIRAYQVLRPSILDSRFEALHGERLTPLVGRENEIEALRHCWQRAKGIEGQVILLVGEPGIGKSRITVAVLEEIANEQRTHLCYFCSPHHSGSALYPIIRQLERAAEMSPDDDTSTKLDKLETLLAATSTAAEDCSLVSDLLSLPSSGRFPTFDLSPQQRKSRTLQALVRQLEALAGREPVVMIFEDVHWIDPTSLELLDRTVERIRMLPVLLVVTFRPEFTPPWSGQPHVSMMTLGRLGQRDGVALVEHVLGQQDLPAEAIQGIVERTDGVPLYLEEFTKAVAEMCAEGDHAQSTASSASLGIPATLHASLMARLDRLGAAKNVAQIAAVIGREFSHDLLAAVAPYAATELRAFIDQLTSSGMVFRRGTAADSLYLFKHALVQDAAYNTLLRRPRQQLHGKIARTLEELFPGRAAREPEVLAHHFAKAGQAARAIDYWLIAGKQAAQRSANLEAIDHFSRGLKALEALPLGSEKDWKELALQTALGTALISVHGYAASQTGAAYARARILCQKFGDAAALHATLSGEFVYHFVRGDRAMMRRLTKEARRTAERTGDDAFQLAGHRMDGITAMYDGSFIEASHEFETILSLYDPDRHRPPPVLYIHDPKISALAYLAILKWILGQSDTARGLAIEALRYAEELKQANLTAHVRTYAGAGLHELLGETSAVRRHADAIVALADQHSLHYWRLNGLFLRGWAIAQGASVEEGLAVMRQNLRARSALGVSWYHVRYLCMLATTLQKSGAAESALAVVAEAKDQAACHCEHMWDAEVERIEAEMLEVCARSTVECEARFQSALVTARRQSAKSFELRAALGLAKLWAEHGRGDEARDLLWPLYESFTEGFNTRDLTQARQLLDKLH</sequence>
<comment type="caution">
    <text evidence="6">The sequence shown here is derived from an EMBL/GenBank/DDBJ whole genome shotgun (WGS) entry which is preliminary data.</text>
</comment>
<dbReference type="InterPro" id="IPR013761">
    <property type="entry name" value="SAM/pointed_sf"/>
</dbReference>
<evidence type="ECO:0000256" key="2">
    <source>
        <dbReference type="ARBA" id="ARBA00022840"/>
    </source>
</evidence>
<dbReference type="CDD" id="cd07302">
    <property type="entry name" value="CHD"/>
    <property type="match status" value="1"/>
</dbReference>
<dbReference type="Gene3D" id="1.10.150.50">
    <property type="entry name" value="Transcription Factor, Ets-1"/>
    <property type="match status" value="1"/>
</dbReference>
<feature type="domain" description="Guanylate cyclase" evidence="5">
    <location>
        <begin position="92"/>
        <end position="219"/>
    </location>
</feature>
<evidence type="ECO:0000259" key="4">
    <source>
        <dbReference type="PROSITE" id="PS50105"/>
    </source>
</evidence>
<protein>
    <submittedName>
        <fullName evidence="6">AAA family ATPase</fullName>
    </submittedName>
</protein>
<dbReference type="InterPro" id="IPR001660">
    <property type="entry name" value="SAM"/>
</dbReference>
<dbReference type="Pfam" id="PF13191">
    <property type="entry name" value="AAA_16"/>
    <property type="match status" value="1"/>
</dbReference>
<dbReference type="Pfam" id="PF00536">
    <property type="entry name" value="SAM_1"/>
    <property type="match status" value="1"/>
</dbReference>
<dbReference type="EMBL" id="WISR01000084">
    <property type="protein sequence ID" value="MQW32797.1"/>
    <property type="molecule type" value="Genomic_DNA"/>
</dbReference>
<dbReference type="PROSITE" id="PS50125">
    <property type="entry name" value="GUANYLATE_CYCLASE_2"/>
    <property type="match status" value="1"/>
</dbReference>
<dbReference type="SUPFAM" id="SSF52540">
    <property type="entry name" value="P-loop containing nucleoside triphosphate hydrolases"/>
    <property type="match status" value="1"/>
</dbReference>
<dbReference type="RefSeq" id="WP_017268609.1">
    <property type="nucleotide sequence ID" value="NZ_CP026526.1"/>
</dbReference>
<dbReference type="AlphaFoldDB" id="A0AAW9TMA4"/>
<organism evidence="6 7">
    <name type="scientific">Rhizobium meliloti</name>
    <name type="common">Ensifer meliloti</name>
    <name type="synonym">Sinorhizobium meliloti</name>
    <dbReference type="NCBI Taxonomy" id="382"/>
    <lineage>
        <taxon>Bacteria</taxon>
        <taxon>Pseudomonadati</taxon>
        <taxon>Pseudomonadota</taxon>
        <taxon>Alphaproteobacteria</taxon>
        <taxon>Hyphomicrobiales</taxon>
        <taxon>Rhizobiaceae</taxon>
        <taxon>Sinorhizobium/Ensifer group</taxon>
        <taxon>Sinorhizobium</taxon>
    </lineage>
</organism>
<proteinExistence type="predicted"/>
<dbReference type="InterPro" id="IPR029787">
    <property type="entry name" value="Nucleotide_cyclase"/>
</dbReference>
<evidence type="ECO:0000259" key="5">
    <source>
        <dbReference type="PROSITE" id="PS50125"/>
    </source>
</evidence>
<evidence type="ECO:0000256" key="1">
    <source>
        <dbReference type="ARBA" id="ARBA00022741"/>
    </source>
</evidence>
<dbReference type="PROSITE" id="PS50105">
    <property type="entry name" value="SAM_DOMAIN"/>
    <property type="match status" value="1"/>
</dbReference>
<dbReference type="SUPFAM" id="SSF55073">
    <property type="entry name" value="Nucleotide cyclase"/>
    <property type="match status" value="1"/>
</dbReference>
<dbReference type="Pfam" id="PF00211">
    <property type="entry name" value="Guanylate_cyc"/>
    <property type="match status" value="1"/>
</dbReference>
<dbReference type="GO" id="GO:0005737">
    <property type="term" value="C:cytoplasm"/>
    <property type="evidence" value="ECO:0007669"/>
    <property type="project" value="TreeGrafter"/>
</dbReference>
<name>A0AAW9TMA4_RHIML</name>
<dbReference type="InterPro" id="IPR027417">
    <property type="entry name" value="P-loop_NTPase"/>
</dbReference>
<dbReference type="SMART" id="SM00044">
    <property type="entry name" value="CYCc"/>
    <property type="match status" value="1"/>
</dbReference>
<dbReference type="Gene3D" id="3.40.50.300">
    <property type="entry name" value="P-loop containing nucleotide triphosphate hydrolases"/>
    <property type="match status" value="1"/>
</dbReference>
<dbReference type="PANTHER" id="PTHR16305">
    <property type="entry name" value="TESTICULAR SOLUBLE ADENYLYL CYCLASE"/>
    <property type="match status" value="1"/>
</dbReference>